<comment type="function">
    <text evidence="11">Possible role in granule neuron development.</text>
</comment>
<dbReference type="GO" id="GO:0016020">
    <property type="term" value="C:membrane"/>
    <property type="evidence" value="ECO:0007669"/>
    <property type="project" value="UniProtKB-SubCell"/>
</dbReference>
<keyword evidence="3" id="KW-0963">Cytoplasm</keyword>
<keyword evidence="4 15" id="KW-0812">Transmembrane</keyword>
<keyword evidence="18" id="KW-1185">Reference proteome</keyword>
<keyword evidence="7 15" id="KW-1133">Transmembrane helix</keyword>
<evidence type="ECO:0000256" key="1">
    <source>
        <dbReference type="ARBA" id="ARBA00004496"/>
    </source>
</evidence>
<evidence type="ECO:0000256" key="9">
    <source>
        <dbReference type="ARBA" id="ARBA00023180"/>
    </source>
</evidence>
<evidence type="ECO:0000256" key="14">
    <source>
        <dbReference type="SAM" id="MobiDB-lite"/>
    </source>
</evidence>
<dbReference type="AlphaFoldDB" id="A0A2G8KXK0"/>
<sequence>MPMLRRQGRRNRGAGRAPPPVKNMEGRKCHSAPPASQDKPPANQWLKLNAAEKLTGIPLLSQKTFKNIRIAWRCIVNINYRQDKKRTENTMTGSVKVNSQAICAVMFIVIVLGGLYLYYPYKEDDITSARQRVEDEDDKTSKQVMLEDNFKTGKWEEMKTKMFDDKSLTIKEERVKVDGNEVFYRECQSSEISQPRGVLLFLHGQAFSSKTWKELGTLHFMASAGYRPIAVDLPGFGETKQFTNDAATLVLKLKESFELGDTPVIIISPSMSGKFSIPLLITHPEAFKGYVPVAPVGTNLYKESNYQKVEVPTCIIYGEKDTGLGQESLSKLSNIPGKEVHELKGAGHPAYLDAPAEFHNILLNFSKKVYA</sequence>
<keyword evidence="8 15" id="KW-0472">Membrane</keyword>
<dbReference type="GO" id="GO:0016787">
    <property type="term" value="F:hydrolase activity"/>
    <property type="evidence" value="ECO:0007669"/>
    <property type="project" value="UniProtKB-KW"/>
</dbReference>
<evidence type="ECO:0000256" key="4">
    <source>
        <dbReference type="ARBA" id="ARBA00022692"/>
    </source>
</evidence>
<evidence type="ECO:0000256" key="10">
    <source>
        <dbReference type="ARBA" id="ARBA00037942"/>
    </source>
</evidence>
<dbReference type="STRING" id="307972.A0A2G8KXK0"/>
<comment type="similarity">
    <text evidence="10">Belongs to the AB hydrolase superfamily. ABHD14 family.</text>
</comment>
<accession>A0A2G8KXK0</accession>
<evidence type="ECO:0000256" key="11">
    <source>
        <dbReference type="ARBA" id="ARBA00056841"/>
    </source>
</evidence>
<proteinExistence type="inferred from homology"/>
<dbReference type="FunFam" id="3.40.50.1820:FF:000093">
    <property type="entry name" value="protein ABHD14A isoform X1"/>
    <property type="match status" value="1"/>
</dbReference>
<comment type="subcellular location">
    <subcellularLocation>
        <location evidence="1">Cytoplasm</location>
    </subcellularLocation>
    <subcellularLocation>
        <location evidence="2">Membrane</location>
        <topology evidence="2">Single-pass type II membrane protein</topology>
    </subcellularLocation>
</comment>
<dbReference type="InterPro" id="IPR029058">
    <property type="entry name" value="AB_hydrolase_fold"/>
</dbReference>
<keyword evidence="9" id="KW-0325">Glycoprotein</keyword>
<name>A0A2G8KXK0_STIJA</name>
<reference evidence="17 18" key="1">
    <citation type="journal article" date="2017" name="PLoS Biol.">
        <title>The sea cucumber genome provides insights into morphological evolution and visceral regeneration.</title>
        <authorList>
            <person name="Zhang X."/>
            <person name="Sun L."/>
            <person name="Yuan J."/>
            <person name="Sun Y."/>
            <person name="Gao Y."/>
            <person name="Zhang L."/>
            <person name="Li S."/>
            <person name="Dai H."/>
            <person name="Hamel J.F."/>
            <person name="Liu C."/>
            <person name="Yu Y."/>
            <person name="Liu S."/>
            <person name="Lin W."/>
            <person name="Guo K."/>
            <person name="Jin S."/>
            <person name="Xu P."/>
            <person name="Storey K.B."/>
            <person name="Huan P."/>
            <person name="Zhang T."/>
            <person name="Zhou Y."/>
            <person name="Zhang J."/>
            <person name="Lin C."/>
            <person name="Li X."/>
            <person name="Xing L."/>
            <person name="Huo D."/>
            <person name="Sun M."/>
            <person name="Wang L."/>
            <person name="Mercier A."/>
            <person name="Li F."/>
            <person name="Yang H."/>
            <person name="Xiang J."/>
        </authorList>
    </citation>
    <scope>NUCLEOTIDE SEQUENCE [LARGE SCALE GENOMIC DNA]</scope>
    <source>
        <strain evidence="17">Shaxun</strain>
        <tissue evidence="17">Muscle</tissue>
    </source>
</reference>
<feature type="domain" description="Serine aminopeptidase S33" evidence="16">
    <location>
        <begin position="194"/>
        <end position="296"/>
    </location>
</feature>
<evidence type="ECO:0000313" key="18">
    <source>
        <dbReference type="Proteomes" id="UP000230750"/>
    </source>
</evidence>
<dbReference type="OrthoDB" id="284184at2759"/>
<evidence type="ECO:0000256" key="15">
    <source>
        <dbReference type="SAM" id="Phobius"/>
    </source>
</evidence>
<dbReference type="EMBL" id="MRZV01000315">
    <property type="protein sequence ID" value="PIK52743.1"/>
    <property type="molecule type" value="Genomic_DNA"/>
</dbReference>
<feature type="region of interest" description="Disordered" evidence="14">
    <location>
        <begin position="1"/>
        <end position="42"/>
    </location>
</feature>
<dbReference type="Proteomes" id="UP000230750">
    <property type="component" value="Unassembled WGS sequence"/>
</dbReference>
<evidence type="ECO:0000256" key="12">
    <source>
        <dbReference type="ARBA" id="ARBA00073591"/>
    </source>
</evidence>
<dbReference type="PANTHER" id="PTHR46197:SF3">
    <property type="entry name" value="AB HYDROLASE-1 DOMAIN-CONTAINING PROTEIN"/>
    <property type="match status" value="1"/>
</dbReference>
<dbReference type="SUPFAM" id="SSF53474">
    <property type="entry name" value="alpha/beta-Hydrolases"/>
    <property type="match status" value="1"/>
</dbReference>
<keyword evidence="6" id="KW-0735">Signal-anchor</keyword>
<feature type="transmembrane region" description="Helical" evidence="15">
    <location>
        <begin position="101"/>
        <end position="119"/>
    </location>
</feature>
<comment type="caution">
    <text evidence="17">The sequence shown here is derived from an EMBL/GenBank/DDBJ whole genome shotgun (WGS) entry which is preliminary data.</text>
</comment>
<evidence type="ECO:0000313" key="17">
    <source>
        <dbReference type="EMBL" id="PIK52743.1"/>
    </source>
</evidence>
<evidence type="ECO:0000256" key="3">
    <source>
        <dbReference type="ARBA" id="ARBA00022490"/>
    </source>
</evidence>
<organism evidence="17 18">
    <name type="scientific">Stichopus japonicus</name>
    <name type="common">Sea cucumber</name>
    <dbReference type="NCBI Taxonomy" id="307972"/>
    <lineage>
        <taxon>Eukaryota</taxon>
        <taxon>Metazoa</taxon>
        <taxon>Echinodermata</taxon>
        <taxon>Eleutherozoa</taxon>
        <taxon>Echinozoa</taxon>
        <taxon>Holothuroidea</taxon>
        <taxon>Aspidochirotacea</taxon>
        <taxon>Aspidochirotida</taxon>
        <taxon>Stichopodidae</taxon>
        <taxon>Apostichopus</taxon>
    </lineage>
</organism>
<dbReference type="Pfam" id="PF12146">
    <property type="entry name" value="Hydrolase_4"/>
    <property type="match status" value="1"/>
</dbReference>
<evidence type="ECO:0000256" key="7">
    <source>
        <dbReference type="ARBA" id="ARBA00022989"/>
    </source>
</evidence>
<evidence type="ECO:0000256" key="13">
    <source>
        <dbReference type="ARBA" id="ARBA00079023"/>
    </source>
</evidence>
<dbReference type="InterPro" id="IPR022742">
    <property type="entry name" value="Hydrolase_4"/>
</dbReference>
<protein>
    <recommendedName>
        <fullName evidence="12">Protein ABHD14A</fullName>
    </recommendedName>
    <alternativeName>
        <fullName evidence="13">Alpha/beta hydrolase domain-containing protein 14A</fullName>
    </alternativeName>
</protein>
<evidence type="ECO:0000259" key="16">
    <source>
        <dbReference type="Pfam" id="PF12146"/>
    </source>
</evidence>
<dbReference type="Gene3D" id="3.40.50.1820">
    <property type="entry name" value="alpha/beta hydrolase"/>
    <property type="match status" value="1"/>
</dbReference>
<keyword evidence="5 17" id="KW-0378">Hydrolase</keyword>
<evidence type="ECO:0000256" key="8">
    <source>
        <dbReference type="ARBA" id="ARBA00023136"/>
    </source>
</evidence>
<dbReference type="PANTHER" id="PTHR46197">
    <property type="entry name" value="PROTEIN ABHD14B-LIKE"/>
    <property type="match status" value="1"/>
</dbReference>
<evidence type="ECO:0000256" key="5">
    <source>
        <dbReference type="ARBA" id="ARBA00022801"/>
    </source>
</evidence>
<feature type="compositionally biased region" description="Basic residues" evidence="14">
    <location>
        <begin position="1"/>
        <end position="13"/>
    </location>
</feature>
<evidence type="ECO:0000256" key="6">
    <source>
        <dbReference type="ARBA" id="ARBA00022968"/>
    </source>
</evidence>
<evidence type="ECO:0000256" key="2">
    <source>
        <dbReference type="ARBA" id="ARBA00004606"/>
    </source>
</evidence>
<gene>
    <name evidence="17" type="ORF">BSL78_10376</name>
</gene>
<dbReference type="GO" id="GO:0005737">
    <property type="term" value="C:cytoplasm"/>
    <property type="evidence" value="ECO:0007669"/>
    <property type="project" value="UniProtKB-SubCell"/>
</dbReference>